<organism evidence="8 9">
    <name type="scientific">Limosilactobacillus gastricus DSM 16045</name>
    <dbReference type="NCBI Taxonomy" id="1423749"/>
    <lineage>
        <taxon>Bacteria</taxon>
        <taxon>Bacillati</taxon>
        <taxon>Bacillota</taxon>
        <taxon>Bacilli</taxon>
        <taxon>Lactobacillales</taxon>
        <taxon>Lactobacillaceae</taxon>
        <taxon>Limosilactobacillus</taxon>
    </lineage>
</organism>
<dbReference type="PATRIC" id="fig|1423749.3.peg.309"/>
<dbReference type="InterPro" id="IPR013154">
    <property type="entry name" value="ADH-like_N"/>
</dbReference>
<comment type="similarity">
    <text evidence="2 6">Belongs to the zinc-containing alcohol dehydrogenase family.</text>
</comment>
<name>A0A0R1V9Y6_9LACO</name>
<sequence>MKAAVWHGAKDIRVKDVDLKPLQDNEVTVKVAWTGICGTDLHEYLEGPVYVPTDGPDPLLGGQAPITLGHEFAGVIERIGKKVTNYQIGDHVAINPTVTNADRPSDIDVYSGYSFIGLASDGGFASHANIPEDNLVRLPKDFPLRLGAVIEPAAVAVQAIKRNGLTFGQNVAIFGAGPIGCLVAAAAKAAGANRIIICDLSPQRLTKALELGATDTINSGEQDPVQRIKELVPGGVDASFEVAGVQVTFNQAILATKPLGTMTLVSIFGHPIEFNPMILTNTGVKITSTIAYSQATFLETAELITKGSLQVEPVITKEIPLDDIVTDGFEALTTDKSQAKILVNLDGLNN</sequence>
<dbReference type="InterPro" id="IPR013149">
    <property type="entry name" value="ADH-like_C"/>
</dbReference>
<dbReference type="RefSeq" id="WP_056937372.1">
    <property type="nucleotide sequence ID" value="NZ_AZFN01000012.1"/>
</dbReference>
<dbReference type="Proteomes" id="UP000051739">
    <property type="component" value="Unassembled WGS sequence"/>
</dbReference>
<dbReference type="AlphaFoldDB" id="A0A0R1V9Y6"/>
<feature type="domain" description="Enoyl reductase (ER)" evidence="7">
    <location>
        <begin position="8"/>
        <end position="343"/>
    </location>
</feature>
<evidence type="ECO:0000313" key="8">
    <source>
        <dbReference type="EMBL" id="KRM02338.1"/>
    </source>
</evidence>
<proteinExistence type="inferred from homology"/>
<evidence type="ECO:0000256" key="2">
    <source>
        <dbReference type="ARBA" id="ARBA00008072"/>
    </source>
</evidence>
<dbReference type="CDD" id="cd08233">
    <property type="entry name" value="butanediol_DH_like"/>
    <property type="match status" value="1"/>
</dbReference>
<dbReference type="SUPFAM" id="SSF51735">
    <property type="entry name" value="NAD(P)-binding Rossmann-fold domains"/>
    <property type="match status" value="1"/>
</dbReference>
<dbReference type="GO" id="GO:0016491">
    <property type="term" value="F:oxidoreductase activity"/>
    <property type="evidence" value="ECO:0007669"/>
    <property type="project" value="UniProtKB-KW"/>
</dbReference>
<accession>A0A0R1V9Y6</accession>
<dbReference type="InterPro" id="IPR020843">
    <property type="entry name" value="ER"/>
</dbReference>
<dbReference type="SUPFAM" id="SSF50129">
    <property type="entry name" value="GroES-like"/>
    <property type="match status" value="1"/>
</dbReference>
<evidence type="ECO:0000313" key="9">
    <source>
        <dbReference type="Proteomes" id="UP000051739"/>
    </source>
</evidence>
<dbReference type="Pfam" id="PF00107">
    <property type="entry name" value="ADH_zinc_N"/>
    <property type="match status" value="1"/>
</dbReference>
<dbReference type="PANTHER" id="PTHR43161:SF26">
    <property type="entry name" value="GALACTITOL 1-PHOSPHATE 5-DEHYDROGENASE"/>
    <property type="match status" value="1"/>
</dbReference>
<dbReference type="PROSITE" id="PS00059">
    <property type="entry name" value="ADH_ZINC"/>
    <property type="match status" value="1"/>
</dbReference>
<dbReference type="Pfam" id="PF08240">
    <property type="entry name" value="ADH_N"/>
    <property type="match status" value="1"/>
</dbReference>
<comment type="cofactor">
    <cofactor evidence="1 6">
        <name>Zn(2+)</name>
        <dbReference type="ChEBI" id="CHEBI:29105"/>
    </cofactor>
</comment>
<keyword evidence="3 6" id="KW-0479">Metal-binding</keyword>
<evidence type="ECO:0000259" key="7">
    <source>
        <dbReference type="SMART" id="SM00829"/>
    </source>
</evidence>
<keyword evidence="9" id="KW-1185">Reference proteome</keyword>
<evidence type="ECO:0000256" key="4">
    <source>
        <dbReference type="ARBA" id="ARBA00022833"/>
    </source>
</evidence>
<dbReference type="InterPro" id="IPR036291">
    <property type="entry name" value="NAD(P)-bd_dom_sf"/>
</dbReference>
<protein>
    <submittedName>
        <fullName evidence="8">Putative (R,R)-butanediol dehydrogenase</fullName>
    </submittedName>
</protein>
<dbReference type="SMART" id="SM00829">
    <property type="entry name" value="PKS_ER"/>
    <property type="match status" value="1"/>
</dbReference>
<keyword evidence="4 6" id="KW-0862">Zinc</keyword>
<dbReference type="GO" id="GO:0008270">
    <property type="term" value="F:zinc ion binding"/>
    <property type="evidence" value="ECO:0007669"/>
    <property type="project" value="InterPro"/>
</dbReference>
<evidence type="ECO:0000256" key="5">
    <source>
        <dbReference type="ARBA" id="ARBA00023002"/>
    </source>
</evidence>
<reference evidence="8 9" key="1">
    <citation type="journal article" date="2015" name="Genome Announc.">
        <title>Expanding the biotechnology potential of lactobacilli through comparative genomics of 213 strains and associated genera.</title>
        <authorList>
            <person name="Sun Z."/>
            <person name="Harris H.M."/>
            <person name="McCann A."/>
            <person name="Guo C."/>
            <person name="Argimon S."/>
            <person name="Zhang W."/>
            <person name="Yang X."/>
            <person name="Jeffery I.B."/>
            <person name="Cooney J.C."/>
            <person name="Kagawa T.F."/>
            <person name="Liu W."/>
            <person name="Song Y."/>
            <person name="Salvetti E."/>
            <person name="Wrobel A."/>
            <person name="Rasinkangas P."/>
            <person name="Parkhill J."/>
            <person name="Rea M.C."/>
            <person name="O'Sullivan O."/>
            <person name="Ritari J."/>
            <person name="Douillard F.P."/>
            <person name="Paul Ross R."/>
            <person name="Yang R."/>
            <person name="Briner A.E."/>
            <person name="Felis G.E."/>
            <person name="de Vos W.M."/>
            <person name="Barrangou R."/>
            <person name="Klaenhammer T.R."/>
            <person name="Caufield P.W."/>
            <person name="Cui Y."/>
            <person name="Zhang H."/>
            <person name="O'Toole P.W."/>
        </authorList>
    </citation>
    <scope>NUCLEOTIDE SEQUENCE [LARGE SCALE GENOMIC DNA]</scope>
    <source>
        <strain evidence="8 9">DSM 16045</strain>
    </source>
</reference>
<evidence type="ECO:0000256" key="3">
    <source>
        <dbReference type="ARBA" id="ARBA00022723"/>
    </source>
</evidence>
<dbReference type="InterPro" id="IPR002328">
    <property type="entry name" value="ADH_Zn_CS"/>
</dbReference>
<dbReference type="Gene3D" id="3.40.50.720">
    <property type="entry name" value="NAD(P)-binding Rossmann-like Domain"/>
    <property type="match status" value="1"/>
</dbReference>
<dbReference type="InterPro" id="IPR011032">
    <property type="entry name" value="GroES-like_sf"/>
</dbReference>
<gene>
    <name evidence="8" type="ORF">FC60_GL000308</name>
</gene>
<dbReference type="PANTHER" id="PTHR43161">
    <property type="entry name" value="SORBITOL DEHYDROGENASE"/>
    <property type="match status" value="1"/>
</dbReference>
<comment type="caution">
    <text evidence="8">The sequence shown here is derived from an EMBL/GenBank/DDBJ whole genome shotgun (WGS) entry which is preliminary data.</text>
</comment>
<evidence type="ECO:0000256" key="1">
    <source>
        <dbReference type="ARBA" id="ARBA00001947"/>
    </source>
</evidence>
<dbReference type="EMBL" id="AZFN01000012">
    <property type="protein sequence ID" value="KRM02338.1"/>
    <property type="molecule type" value="Genomic_DNA"/>
</dbReference>
<evidence type="ECO:0000256" key="6">
    <source>
        <dbReference type="RuleBase" id="RU361277"/>
    </source>
</evidence>
<keyword evidence="5" id="KW-0560">Oxidoreductase</keyword>
<dbReference type="Gene3D" id="3.90.180.10">
    <property type="entry name" value="Medium-chain alcohol dehydrogenases, catalytic domain"/>
    <property type="match status" value="1"/>
</dbReference>